<dbReference type="PANTHER" id="PTHR21227">
    <property type="entry name" value="TRNA-SPLICING ENDONUCLEASE SUBUNIT SEN2"/>
    <property type="match status" value="1"/>
</dbReference>
<dbReference type="EMBL" id="BTGU01000001">
    <property type="protein sequence ID" value="GMN24577.1"/>
    <property type="molecule type" value="Genomic_DNA"/>
</dbReference>
<dbReference type="InterPro" id="IPR036167">
    <property type="entry name" value="tRNA_intron_Endo_cat-like_sf"/>
</dbReference>
<evidence type="ECO:0000259" key="4">
    <source>
        <dbReference type="Pfam" id="PF01974"/>
    </source>
</evidence>
<evidence type="ECO:0000256" key="3">
    <source>
        <dbReference type="ARBA" id="ARBA00034031"/>
    </source>
</evidence>
<evidence type="ECO:0000313" key="5">
    <source>
        <dbReference type="EMBL" id="GMN24577.1"/>
    </source>
</evidence>
<evidence type="ECO:0000313" key="6">
    <source>
        <dbReference type="Proteomes" id="UP001187192"/>
    </source>
</evidence>
<accession>A0AA87YWH6</accession>
<dbReference type="Pfam" id="PF01974">
    <property type="entry name" value="tRNA_int_endo"/>
    <property type="match status" value="1"/>
</dbReference>
<dbReference type="InterPro" id="IPR006676">
    <property type="entry name" value="tRNA_splic"/>
</dbReference>
<evidence type="ECO:0000256" key="2">
    <source>
        <dbReference type="ARBA" id="ARBA00012573"/>
    </source>
</evidence>
<dbReference type="GO" id="GO:0000213">
    <property type="term" value="F:tRNA-intron lyase activity"/>
    <property type="evidence" value="ECO:0007669"/>
    <property type="project" value="UniProtKB-EC"/>
</dbReference>
<dbReference type="SUPFAM" id="SSF53032">
    <property type="entry name" value="tRNA-intron endonuclease catalytic domain-like"/>
    <property type="match status" value="1"/>
</dbReference>
<protein>
    <recommendedName>
        <fullName evidence="2">tRNA-intron lyase</fullName>
        <ecNumber evidence="2">4.6.1.16</ecNumber>
    </recommendedName>
</protein>
<dbReference type="PANTHER" id="PTHR21227:SF0">
    <property type="entry name" value="TRNA-SPLICING ENDONUCLEASE SUBUNIT SEN2"/>
    <property type="match status" value="1"/>
</dbReference>
<name>A0AA87YWH6_FICCA</name>
<dbReference type="InterPro" id="IPR011856">
    <property type="entry name" value="tRNA_endonuc-like_dom_sf"/>
</dbReference>
<dbReference type="EC" id="4.6.1.16" evidence="2"/>
<dbReference type="GO" id="GO:0000214">
    <property type="term" value="C:tRNA-intron endonuclease complex"/>
    <property type="evidence" value="ECO:0007669"/>
    <property type="project" value="TreeGrafter"/>
</dbReference>
<keyword evidence="6" id="KW-1185">Reference proteome</keyword>
<dbReference type="AlphaFoldDB" id="A0AA87YWH6"/>
<dbReference type="GO" id="GO:0005737">
    <property type="term" value="C:cytoplasm"/>
    <property type="evidence" value="ECO:0007669"/>
    <property type="project" value="TreeGrafter"/>
</dbReference>
<comment type="similarity">
    <text evidence="1">Belongs to the tRNA-intron endonuclease family.</text>
</comment>
<proteinExistence type="inferred from homology"/>
<dbReference type="GO" id="GO:0003676">
    <property type="term" value="F:nucleic acid binding"/>
    <property type="evidence" value="ECO:0007669"/>
    <property type="project" value="InterPro"/>
</dbReference>
<dbReference type="InterPro" id="IPR006677">
    <property type="entry name" value="tRNA_intron_Endonuc_cat-like"/>
</dbReference>
<comment type="catalytic activity">
    <reaction evidence="3">
        <text>pretRNA = a 3'-half-tRNA molecule with a 5'-OH end + a 5'-half-tRNA molecule with a 2',3'-cyclic phosphate end + an intron with a 2',3'-cyclic phosphate and a 5'-hydroxyl terminus.</text>
        <dbReference type="EC" id="4.6.1.16"/>
    </reaction>
</comment>
<reference evidence="5" key="1">
    <citation type="submission" date="2023-07" db="EMBL/GenBank/DDBJ databases">
        <title>draft genome sequence of fig (Ficus carica).</title>
        <authorList>
            <person name="Takahashi T."/>
            <person name="Nishimura K."/>
        </authorList>
    </citation>
    <scope>NUCLEOTIDE SEQUENCE</scope>
</reference>
<organism evidence="5 6">
    <name type="scientific">Ficus carica</name>
    <name type="common">Common fig</name>
    <dbReference type="NCBI Taxonomy" id="3494"/>
    <lineage>
        <taxon>Eukaryota</taxon>
        <taxon>Viridiplantae</taxon>
        <taxon>Streptophyta</taxon>
        <taxon>Embryophyta</taxon>
        <taxon>Tracheophyta</taxon>
        <taxon>Spermatophyta</taxon>
        <taxon>Magnoliopsida</taxon>
        <taxon>eudicotyledons</taxon>
        <taxon>Gunneridae</taxon>
        <taxon>Pentapetalae</taxon>
        <taxon>rosids</taxon>
        <taxon>fabids</taxon>
        <taxon>Rosales</taxon>
        <taxon>Moraceae</taxon>
        <taxon>Ficeae</taxon>
        <taxon>Ficus</taxon>
    </lineage>
</organism>
<gene>
    <name evidence="5" type="ORF">TIFTF001_000628</name>
</gene>
<evidence type="ECO:0000256" key="1">
    <source>
        <dbReference type="ARBA" id="ARBA00008078"/>
    </source>
</evidence>
<comment type="caution">
    <text evidence="5">The sequence shown here is derived from an EMBL/GenBank/DDBJ whole genome shotgun (WGS) entry which is preliminary data.</text>
</comment>
<dbReference type="GO" id="GO:0000379">
    <property type="term" value="P:tRNA-type intron splice site recognition and cleavage"/>
    <property type="evidence" value="ECO:0007669"/>
    <property type="project" value="TreeGrafter"/>
</dbReference>
<feature type="domain" description="tRNA intron endonuclease catalytic" evidence="4">
    <location>
        <begin position="2"/>
        <end position="46"/>
    </location>
</feature>
<dbReference type="Proteomes" id="UP001187192">
    <property type="component" value="Unassembled WGS sequence"/>
</dbReference>
<dbReference type="Gene3D" id="3.40.1350.10">
    <property type="match status" value="1"/>
</dbReference>
<sequence length="83" mass="9269">MSGVRFGVDFVAYRHHPALVHSEFTMLVLSGGNYHRLRVWSDVHCTAHCTARLCSGVVKTLLVFEIHKNGHGVGSPSCPFMFR</sequence>